<dbReference type="InterPro" id="IPR015919">
    <property type="entry name" value="Cadherin-like_sf"/>
</dbReference>
<dbReference type="InterPro" id="IPR013783">
    <property type="entry name" value="Ig-like_fold"/>
</dbReference>
<name>A0A285TT14_9PROT</name>
<evidence type="ECO:0000313" key="2">
    <source>
        <dbReference type="EMBL" id="SOC26982.1"/>
    </source>
</evidence>
<evidence type="ECO:0000256" key="1">
    <source>
        <dbReference type="SAM" id="SignalP"/>
    </source>
</evidence>
<dbReference type="RefSeq" id="WP_097052801.1">
    <property type="nucleotide sequence ID" value="NZ_OBMM01000005.1"/>
</dbReference>
<organism evidence="2 3">
    <name type="scientific">Thalassospira xiamenensis</name>
    <dbReference type="NCBI Taxonomy" id="220697"/>
    <lineage>
        <taxon>Bacteria</taxon>
        <taxon>Pseudomonadati</taxon>
        <taxon>Pseudomonadota</taxon>
        <taxon>Alphaproteobacteria</taxon>
        <taxon>Rhodospirillales</taxon>
        <taxon>Thalassospiraceae</taxon>
        <taxon>Thalassospira</taxon>
    </lineage>
</organism>
<feature type="signal peptide" evidence="1">
    <location>
        <begin position="1"/>
        <end position="19"/>
    </location>
</feature>
<gene>
    <name evidence="2" type="ORF">SAMN05428964_105245</name>
</gene>
<dbReference type="Proteomes" id="UP000219068">
    <property type="component" value="Unassembled WGS sequence"/>
</dbReference>
<reference evidence="2 3" key="1">
    <citation type="submission" date="2017-08" db="EMBL/GenBank/DDBJ databases">
        <authorList>
            <person name="de Groot N.N."/>
        </authorList>
    </citation>
    <scope>NUCLEOTIDE SEQUENCE [LARGE SCALE GENOMIC DNA]</scope>
    <source>
        <strain evidence="2 3">USBA 78</strain>
    </source>
</reference>
<dbReference type="GO" id="GO:0005509">
    <property type="term" value="F:calcium ion binding"/>
    <property type="evidence" value="ECO:0007669"/>
    <property type="project" value="InterPro"/>
</dbReference>
<dbReference type="SUPFAM" id="SSF56436">
    <property type="entry name" value="C-type lectin-like"/>
    <property type="match status" value="1"/>
</dbReference>
<dbReference type="SUPFAM" id="SSF49313">
    <property type="entry name" value="Cadherin-like"/>
    <property type="match status" value="1"/>
</dbReference>
<accession>A0A285TT14</accession>
<evidence type="ECO:0000313" key="3">
    <source>
        <dbReference type="Proteomes" id="UP000219068"/>
    </source>
</evidence>
<dbReference type="GO" id="GO:0016020">
    <property type="term" value="C:membrane"/>
    <property type="evidence" value="ECO:0007669"/>
    <property type="project" value="InterPro"/>
</dbReference>
<dbReference type="Gene3D" id="2.60.40.10">
    <property type="entry name" value="Immunoglobulins"/>
    <property type="match status" value="1"/>
</dbReference>
<protein>
    <submittedName>
        <fullName evidence="2">Ig domain-containing protein</fullName>
    </submittedName>
</protein>
<feature type="chain" id="PRO_5012199749" evidence="1">
    <location>
        <begin position="20"/>
        <end position="267"/>
    </location>
</feature>
<proteinExistence type="predicted"/>
<dbReference type="InterPro" id="IPR016187">
    <property type="entry name" value="CTDL_fold"/>
</dbReference>
<keyword evidence="1" id="KW-0732">Signal</keyword>
<dbReference type="Pfam" id="PF05345">
    <property type="entry name" value="He_PIG"/>
    <property type="match status" value="1"/>
</dbReference>
<dbReference type="EMBL" id="OBMM01000005">
    <property type="protein sequence ID" value="SOC26982.1"/>
    <property type="molecule type" value="Genomic_DNA"/>
</dbReference>
<dbReference type="AlphaFoldDB" id="A0A285TT14"/>
<sequence>MRFQLSWLFALLVSAFVVAPEADAQEYRFRHKMATDVLQSAVETENLPPVLSGSIVSSLAMGTAYSSALSASDPEGDALFWDWSGSVPPGLSLDAQTGQITGTSYSGGSYDFQISVSDVANNTASANASLFVYDGCTKGGFGTVCQDGSVYVGQDRSERYYLMVLDYPTLPWQDAYDYCVSQGGVLPSHNLALSTLYFNSSYIKIDFFPDYSSSPSNPYWVDVTENEISERDGAYYALTLYISSPSGQPKYEFPDMSLPGEFFCVRT</sequence>